<feature type="region of interest" description="Disordered" evidence="7">
    <location>
        <begin position="1043"/>
        <end position="1063"/>
    </location>
</feature>
<evidence type="ECO:0000256" key="5">
    <source>
        <dbReference type="ARBA" id="ARBA00023136"/>
    </source>
</evidence>
<dbReference type="AlphaFoldDB" id="A0A8T3CIW5"/>
<evidence type="ECO:0000256" key="7">
    <source>
        <dbReference type="SAM" id="MobiDB-lite"/>
    </source>
</evidence>
<evidence type="ECO:0000259" key="10">
    <source>
        <dbReference type="PROSITE" id="PS50826"/>
    </source>
</evidence>
<dbReference type="PROSITE" id="PS50095">
    <property type="entry name" value="PLAT"/>
    <property type="match status" value="1"/>
</dbReference>
<evidence type="ECO:0000259" key="9">
    <source>
        <dbReference type="PROSITE" id="PS50211"/>
    </source>
</evidence>
<evidence type="ECO:0000256" key="3">
    <source>
        <dbReference type="ARBA" id="ARBA00022658"/>
    </source>
</evidence>
<dbReference type="Pfam" id="PF02141">
    <property type="entry name" value="DENN"/>
    <property type="match status" value="1"/>
</dbReference>
<name>A0A8T3CIW5_9TELE</name>
<feature type="domain" description="PLAT" evidence="8">
    <location>
        <begin position="926"/>
        <end position="1034"/>
    </location>
</feature>
<dbReference type="InterPro" id="IPR047277">
    <property type="entry name" value="PLAT_RAB6IP1"/>
</dbReference>
<dbReference type="InterPro" id="IPR047278">
    <property type="entry name" value="DEN5A/B"/>
</dbReference>
<dbReference type="GO" id="GO:0016020">
    <property type="term" value="C:membrane"/>
    <property type="evidence" value="ECO:0007669"/>
    <property type="project" value="UniProtKB-SubCell"/>
</dbReference>
<dbReference type="PROSITE" id="PS50826">
    <property type="entry name" value="RUN"/>
    <property type="match status" value="2"/>
</dbReference>
<evidence type="ECO:0000256" key="6">
    <source>
        <dbReference type="PROSITE-ProRule" id="PRU00152"/>
    </source>
</evidence>
<evidence type="ECO:0000313" key="11">
    <source>
        <dbReference type="EMBL" id="KAI1883362.1"/>
    </source>
</evidence>
<dbReference type="Pfam" id="PF03456">
    <property type="entry name" value="uDENN"/>
    <property type="match status" value="1"/>
</dbReference>
<dbReference type="SUPFAM" id="SSF49723">
    <property type="entry name" value="Lipase/lipooxygenase domain (PLAT/LH2 domain)"/>
    <property type="match status" value="1"/>
</dbReference>
<keyword evidence="12" id="KW-1185">Reference proteome</keyword>
<evidence type="ECO:0000259" key="8">
    <source>
        <dbReference type="PROSITE" id="PS50095"/>
    </source>
</evidence>
<dbReference type="InterPro" id="IPR037516">
    <property type="entry name" value="Tripartite_DENN"/>
</dbReference>
<protein>
    <recommendedName>
        <fullName evidence="13">DENN domain-containing protein 5B</fullName>
    </recommendedName>
</protein>
<comment type="similarity">
    <text evidence="2">Belongs to the RAB6IP1 family.</text>
</comment>
<dbReference type="InterPro" id="IPR001024">
    <property type="entry name" value="PLAT/LH2_dom"/>
</dbReference>
<dbReference type="InterPro" id="IPR004012">
    <property type="entry name" value="Run_dom"/>
</dbReference>
<dbReference type="InterPro" id="IPR005112">
    <property type="entry name" value="dDENN_dom"/>
</dbReference>
<comment type="caution">
    <text evidence="11">The sequence shown here is derived from an EMBL/GenBank/DDBJ whole genome shotgun (WGS) entry which is preliminary data.</text>
</comment>
<gene>
    <name evidence="11" type="ORF">AGOR_G00230640</name>
</gene>
<dbReference type="Gene3D" id="2.60.60.20">
    <property type="entry name" value="PLAT/LH2 domain"/>
    <property type="match status" value="1"/>
</dbReference>
<dbReference type="InterPro" id="IPR037213">
    <property type="entry name" value="Run_dom_sf"/>
</dbReference>
<dbReference type="SMART" id="SM00801">
    <property type="entry name" value="dDENN"/>
    <property type="match status" value="1"/>
</dbReference>
<feature type="domain" description="RUN" evidence="10">
    <location>
        <begin position="1108"/>
        <end position="1259"/>
    </location>
</feature>
<dbReference type="Pfam" id="PF03455">
    <property type="entry name" value="dDENN"/>
    <property type="match status" value="1"/>
</dbReference>
<dbReference type="PANTHER" id="PTHR46070:SF3">
    <property type="entry name" value="DENN DOMAIN-CONTAINING PROTEIN 5B"/>
    <property type="match status" value="1"/>
</dbReference>
<feature type="compositionally biased region" description="Low complexity" evidence="7">
    <location>
        <begin position="137"/>
        <end position="155"/>
    </location>
</feature>
<dbReference type="EMBL" id="JAERUA010000023">
    <property type="protein sequence ID" value="KAI1883362.1"/>
    <property type="molecule type" value="Genomic_DNA"/>
</dbReference>
<dbReference type="OrthoDB" id="6019893at2759"/>
<evidence type="ECO:0008006" key="13">
    <source>
        <dbReference type="Google" id="ProtNLM"/>
    </source>
</evidence>
<dbReference type="InterPro" id="IPR043153">
    <property type="entry name" value="DENN_C"/>
</dbReference>
<keyword evidence="5" id="KW-0472">Membrane</keyword>
<dbReference type="Gene3D" id="1.20.58.900">
    <property type="match status" value="3"/>
</dbReference>
<feature type="region of interest" description="Disordered" evidence="7">
    <location>
        <begin position="794"/>
        <end position="828"/>
    </location>
</feature>
<dbReference type="Proteomes" id="UP000829720">
    <property type="component" value="Unassembled WGS sequence"/>
</dbReference>
<dbReference type="PANTHER" id="PTHR46070">
    <property type="entry name" value="PINSTRIPE, ISOFORM A"/>
    <property type="match status" value="1"/>
</dbReference>
<dbReference type="FunFam" id="2.60.60.20:FF:000001">
    <property type="entry name" value="DENN domain containing 5B"/>
    <property type="match status" value="1"/>
</dbReference>
<feature type="region of interest" description="Disordered" evidence="7">
    <location>
        <begin position="129"/>
        <end position="155"/>
    </location>
</feature>
<dbReference type="Gene3D" id="3.40.50.11500">
    <property type="match status" value="1"/>
</dbReference>
<sequence>MSISPAGSGPAPCRFAHYFVICGIDTETGLEPDELSGEDFEESPLNRTFKSKVLAHYPENIDWNPFDQDAVNMLCMPRGLSFRTQSDAREPQFHSFLMLREDGVRSYGFVHTFYEQVRSERIRAAMQTLQQMHQAESASSSSSSSSSSSMDSLASSLDEVAPPAGSLPYDATRDALYVSKAICLIVPLPFLHACRRFLSQLHQAVTGPTPPPLPLESYIHNLLYEVPLPAPGRSLKFHAVYEPIVCQRPGPDELPLAAFPLGVAFGLLGVENLVQVFTCALLEMQILLYSQDYQHLVTVAEGITTLLFPFQWQHVYLPILPASLCHLLDAPVPYLMGLQRKEGASRCKLELPQEANLCFVDIDNHYVELPEDFPQFPNKAEFIQELTDVLQSFGVPPEGGTPTSSVPSPAPGHLRSLALRELVEDGRNGNLGGEALAVLEQLQALALRTGVTVETLGQGGSGGRASGEEEELELRDAQLNVQLREVFSSRFITMFADYEAFIMHTAGDMETWLTNRELIHNFDKSSFLCDQPAPCLPFLSRFIETQMFASFIDSKIMSQWEEKDQLLSVFDTRVEKFRLYNARRPNPRSSHYQRCTNLRESALAIEQRLLKIDHTAIHPHLLDMRIGQGRYEHGFLPTLQADVVQSLSCSSAQEGHTKQQPELQGFDSGLKEKYIQEARSLGKTFRQPKLSDLSPAMIAQTSWRFVEGLLKECRMKTKRMLVDRVGWEAVELGREAVELGHGDVSIAGLEENTLIASLCDLLERIWSHGLQVKQGKSALWSHLLQYQVREENVEPQAISPGETSPPAAGENSLRSPVSNSQEKRKSQTMPVLGVSLTQDIRHIQRISEIKTGVSQARAWIRLSLEKKLLSQHLRELLCDQGLTKKLYKSYAFLCCEEEKEQFLFHLLSLNAMDYFCFTSAFNTIVVPYRAIIIPIKKLSNAMTTANPWVCVSGDLGDSGIMQIPKNVLEMTFECQNLGRLSTLQLGHDNSGLLAKWLVDCVVVRNEITGHTYRFPCGRWLGKSVDDGSLERLLIGELVAPRGEEEEGKPCRTPPLQRSPTQPQRIGIPTLTARANKPNGAQIQEAVGEAVNNIVKHFHRSDKERSSLAPLLCGENGLVSGLEQFFHHGFRSTRIFHKSAFIWDFVEKAMAYLDSADQMGDLQEAPKPLGLTCETFCRYVTAINTSPRTIGKDGKFQLLVCLGARDRLLPQWIPLLVECPPVQRMYEENALLRDRSAVTSLISVLQALHHFHITLETSFVRDIDL</sequence>
<feature type="domain" description="UDENN" evidence="9">
    <location>
        <begin position="33"/>
        <end position="562"/>
    </location>
</feature>
<dbReference type="SUPFAM" id="SSF140741">
    <property type="entry name" value="RUN domain-like"/>
    <property type="match status" value="2"/>
</dbReference>
<proteinExistence type="inferred from homology"/>
<evidence type="ECO:0000313" key="12">
    <source>
        <dbReference type="Proteomes" id="UP000829720"/>
    </source>
</evidence>
<evidence type="ECO:0000256" key="1">
    <source>
        <dbReference type="ARBA" id="ARBA00004370"/>
    </source>
</evidence>
<feature type="domain" description="RUN" evidence="10">
    <location>
        <begin position="749"/>
        <end position="922"/>
    </location>
</feature>
<evidence type="ECO:0000256" key="2">
    <source>
        <dbReference type="ARBA" id="ARBA00006664"/>
    </source>
</evidence>
<dbReference type="FunFam" id="1.20.58.900:FF:000007">
    <property type="entry name" value="DENN domain-containing protein 5B"/>
    <property type="match status" value="1"/>
</dbReference>
<dbReference type="InterPro" id="IPR036392">
    <property type="entry name" value="PLAT/LH2_dom_sf"/>
</dbReference>
<keyword evidence="4" id="KW-0677">Repeat</keyword>
<reference evidence="11" key="1">
    <citation type="submission" date="2021-01" db="EMBL/GenBank/DDBJ databases">
        <authorList>
            <person name="Zahm M."/>
            <person name="Roques C."/>
            <person name="Cabau C."/>
            <person name="Klopp C."/>
            <person name="Donnadieu C."/>
            <person name="Jouanno E."/>
            <person name="Lampietro C."/>
            <person name="Louis A."/>
            <person name="Herpin A."/>
            <person name="Echchiki A."/>
            <person name="Berthelot C."/>
            <person name="Parey E."/>
            <person name="Roest-Crollius H."/>
            <person name="Braasch I."/>
            <person name="Postlethwait J."/>
            <person name="Bobe J."/>
            <person name="Montfort J."/>
            <person name="Bouchez O."/>
            <person name="Begum T."/>
            <person name="Mejri S."/>
            <person name="Adams A."/>
            <person name="Chen W.-J."/>
            <person name="Guiguen Y."/>
        </authorList>
    </citation>
    <scope>NUCLEOTIDE SEQUENCE</scope>
    <source>
        <tissue evidence="11">Blood</tissue>
    </source>
</reference>
<dbReference type="CDD" id="cd01757">
    <property type="entry name" value="PLAT_RAB6IP1"/>
    <property type="match status" value="1"/>
</dbReference>
<dbReference type="Gene3D" id="3.30.450.200">
    <property type="match status" value="1"/>
</dbReference>
<dbReference type="InterPro" id="IPR001194">
    <property type="entry name" value="cDENN_dom"/>
</dbReference>
<dbReference type="PROSITE" id="PS50211">
    <property type="entry name" value="DENN"/>
    <property type="match status" value="1"/>
</dbReference>
<dbReference type="Pfam" id="PF02759">
    <property type="entry name" value="RUN"/>
    <property type="match status" value="2"/>
</dbReference>
<dbReference type="GO" id="GO:0031267">
    <property type="term" value="F:small GTPase binding"/>
    <property type="evidence" value="ECO:0007669"/>
    <property type="project" value="InterPro"/>
</dbReference>
<organism evidence="11 12">
    <name type="scientific">Albula goreensis</name>
    <dbReference type="NCBI Taxonomy" id="1534307"/>
    <lineage>
        <taxon>Eukaryota</taxon>
        <taxon>Metazoa</taxon>
        <taxon>Chordata</taxon>
        <taxon>Craniata</taxon>
        <taxon>Vertebrata</taxon>
        <taxon>Euteleostomi</taxon>
        <taxon>Actinopterygii</taxon>
        <taxon>Neopterygii</taxon>
        <taxon>Teleostei</taxon>
        <taxon>Albuliformes</taxon>
        <taxon>Albulidae</taxon>
        <taxon>Albula</taxon>
    </lineage>
</organism>
<dbReference type="SMART" id="SM00800">
    <property type="entry name" value="uDENN"/>
    <property type="match status" value="1"/>
</dbReference>
<dbReference type="SMART" id="SM00799">
    <property type="entry name" value="DENN"/>
    <property type="match status" value="1"/>
</dbReference>
<accession>A0A8T3CIW5</accession>
<dbReference type="SMART" id="SM00593">
    <property type="entry name" value="RUN"/>
    <property type="match status" value="2"/>
</dbReference>
<dbReference type="Pfam" id="PF01477">
    <property type="entry name" value="PLAT"/>
    <property type="match status" value="1"/>
</dbReference>
<dbReference type="InterPro" id="IPR005113">
    <property type="entry name" value="uDENN_dom"/>
</dbReference>
<comment type="subcellular location">
    <subcellularLocation>
        <location evidence="1">Membrane</location>
    </subcellularLocation>
</comment>
<comment type="caution">
    <text evidence="6">Lacks conserved residue(s) required for the propagation of feature annotation.</text>
</comment>
<evidence type="ECO:0000256" key="4">
    <source>
        <dbReference type="ARBA" id="ARBA00022737"/>
    </source>
</evidence>
<keyword evidence="3" id="KW-0344">Guanine-nucleotide releasing factor</keyword>
<dbReference type="GO" id="GO:0005085">
    <property type="term" value="F:guanyl-nucleotide exchange factor activity"/>
    <property type="evidence" value="ECO:0007669"/>
    <property type="project" value="UniProtKB-KW"/>
</dbReference>